<comment type="subunit">
    <text evidence="5">Interacts directly with the RNA polymerase.</text>
</comment>
<dbReference type="PANTHER" id="PTHR33823">
    <property type="entry name" value="RNA POLYMERASE-BINDING TRANSCRIPTION FACTOR DKSA-RELATED"/>
    <property type="match status" value="1"/>
</dbReference>
<dbReference type="SUPFAM" id="SSF109635">
    <property type="entry name" value="DnaK suppressor protein DksA, alpha-hairpin domain"/>
    <property type="match status" value="1"/>
</dbReference>
<proteinExistence type="inferred from homology"/>
<evidence type="ECO:0000256" key="4">
    <source>
        <dbReference type="ARBA" id="ARBA00022833"/>
    </source>
</evidence>
<evidence type="ECO:0000313" key="9">
    <source>
        <dbReference type="EMBL" id="OAI91527.1"/>
    </source>
</evidence>
<dbReference type="HAMAP" id="MF_00926">
    <property type="entry name" value="DksA"/>
    <property type="match status" value="1"/>
</dbReference>
<keyword evidence="2 5" id="KW-0479">Metal-binding</keyword>
<dbReference type="GO" id="GO:0008270">
    <property type="term" value="F:zinc ion binding"/>
    <property type="evidence" value="ECO:0007669"/>
    <property type="project" value="UniProtKB-UniRule"/>
</dbReference>
<feature type="domain" description="DnaK suppressor protein DksA N-terminal" evidence="8">
    <location>
        <begin position="33"/>
        <end position="102"/>
    </location>
</feature>
<evidence type="ECO:0000259" key="7">
    <source>
        <dbReference type="Pfam" id="PF01258"/>
    </source>
</evidence>
<dbReference type="PROSITE" id="PS01102">
    <property type="entry name" value="ZF_DKSA_1"/>
    <property type="match status" value="1"/>
</dbReference>
<feature type="domain" description="Zinc finger DksA/TraR C4-type" evidence="7">
    <location>
        <begin position="107"/>
        <end position="139"/>
    </location>
</feature>
<dbReference type="InterPro" id="IPR000962">
    <property type="entry name" value="Znf_DskA_TraR"/>
</dbReference>
<evidence type="ECO:0000256" key="2">
    <source>
        <dbReference type="ARBA" id="ARBA00022723"/>
    </source>
</evidence>
<sequence>MSTVEKQKAGHSMYGVDAYVETKGEEYMGEAMKAHFTKLLGAWKAELMQSVDRTVDHMKDEAANFPDPADRASQEEEFALELRNRDRERKLIKKIDKTLDKIKADEYGWCETCGIPIGLRRLEARPTADLCFDCKELDEKKEKQIGKG</sequence>
<dbReference type="InterPro" id="IPR048489">
    <property type="entry name" value="DksA_N"/>
</dbReference>
<dbReference type="InterPro" id="IPR012784">
    <property type="entry name" value="DksA_RNA_pol-bd"/>
</dbReference>
<dbReference type="GO" id="GO:0010468">
    <property type="term" value="P:regulation of gene expression"/>
    <property type="evidence" value="ECO:0007669"/>
    <property type="project" value="UniProtKB-UniRule"/>
</dbReference>
<evidence type="ECO:0000259" key="8">
    <source>
        <dbReference type="Pfam" id="PF21157"/>
    </source>
</evidence>
<dbReference type="Pfam" id="PF01258">
    <property type="entry name" value="zf-dskA_traR"/>
    <property type="match status" value="1"/>
</dbReference>
<protein>
    <recommendedName>
        <fullName evidence="5">RNA polymerase-binding transcription factor DksA</fullName>
    </recommendedName>
</protein>
<evidence type="ECO:0000313" key="10">
    <source>
        <dbReference type="Proteomes" id="UP000077752"/>
    </source>
</evidence>
<reference evidence="9 10" key="1">
    <citation type="submission" date="2016-03" db="EMBL/GenBank/DDBJ databases">
        <title>Draft Genome Assembly of Pseudomonas putida strain CBF10-2.</title>
        <authorList>
            <person name="Iyer R.S."/>
            <person name="Damania A."/>
        </authorList>
    </citation>
    <scope>NUCLEOTIDE SEQUENCE [LARGE SCALE GENOMIC DNA]</scope>
    <source>
        <strain evidence="9 10">CBF10-2</strain>
    </source>
</reference>
<feature type="zinc finger region" description="dksA C4-type" evidence="6">
    <location>
        <begin position="110"/>
        <end position="134"/>
    </location>
</feature>
<feature type="binding site" evidence="5">
    <location>
        <position position="113"/>
    </location>
    <ligand>
        <name>Zn(2+)</name>
        <dbReference type="ChEBI" id="CHEBI:29105"/>
    </ligand>
</feature>
<evidence type="ECO:0000256" key="1">
    <source>
        <dbReference type="ARBA" id="ARBA00022490"/>
    </source>
</evidence>
<feature type="binding site" evidence="5">
    <location>
        <position position="131"/>
    </location>
    <ligand>
        <name>Zn(2+)</name>
        <dbReference type="ChEBI" id="CHEBI:29105"/>
    </ligand>
</feature>
<keyword evidence="3 5" id="KW-0863">Zinc-finger</keyword>
<comment type="similarity">
    <text evidence="5">Belongs to the DksA family.</text>
</comment>
<dbReference type="InterPro" id="IPR037187">
    <property type="entry name" value="DnaK_N"/>
</dbReference>
<comment type="function">
    <text evidence="5">Transcription factor that acts by binding directly to the RNA polymerase (RNAP). Required for negative regulation of rRNA expression and positive regulation of several amino acid biosynthesis promoters. Also required for regulation of fis expression.</text>
</comment>
<keyword evidence="4 5" id="KW-0862">Zinc</keyword>
<comment type="subcellular location">
    <subcellularLocation>
        <location evidence="5">Cytoplasm</location>
    </subcellularLocation>
</comment>
<evidence type="ECO:0000256" key="6">
    <source>
        <dbReference type="PROSITE-ProRule" id="PRU00510"/>
    </source>
</evidence>
<dbReference type="Gene3D" id="1.20.120.910">
    <property type="entry name" value="DksA, coiled-coil domain"/>
    <property type="match status" value="1"/>
</dbReference>
<dbReference type="Proteomes" id="UP000077752">
    <property type="component" value="Unassembled WGS sequence"/>
</dbReference>
<name>A0A177SMS2_PSEPU</name>
<feature type="binding site" evidence="5">
    <location>
        <position position="110"/>
    </location>
    <ligand>
        <name>Zn(2+)</name>
        <dbReference type="ChEBI" id="CHEBI:29105"/>
    </ligand>
</feature>
<dbReference type="PANTHER" id="PTHR33823:SF2">
    <property type="entry name" value="RNA POLYMERASE-BINDING TRANSCRIPTION FACTOR DKSA"/>
    <property type="match status" value="1"/>
</dbReference>
<dbReference type="AlphaFoldDB" id="A0A177SMS2"/>
<gene>
    <name evidence="5" type="primary">dksA</name>
    <name evidence="9" type="ORF">AYO28_21175</name>
</gene>
<dbReference type="PROSITE" id="PS51128">
    <property type="entry name" value="ZF_DKSA_2"/>
    <property type="match status" value="1"/>
</dbReference>
<dbReference type="InterPro" id="IPR020458">
    <property type="entry name" value="Znf_DskA_TraR_CS"/>
</dbReference>
<dbReference type="SUPFAM" id="SSF57716">
    <property type="entry name" value="Glucocorticoid receptor-like (DNA-binding domain)"/>
    <property type="match status" value="1"/>
</dbReference>
<dbReference type="EMBL" id="LUCV01000024">
    <property type="protein sequence ID" value="OAI91527.1"/>
    <property type="molecule type" value="Genomic_DNA"/>
</dbReference>
<keyword evidence="1 5" id="KW-0963">Cytoplasm</keyword>
<feature type="binding site" evidence="5">
    <location>
        <position position="134"/>
    </location>
    <ligand>
        <name>Zn(2+)</name>
        <dbReference type="ChEBI" id="CHEBI:29105"/>
    </ligand>
</feature>
<comment type="caution">
    <text evidence="9">The sequence shown here is derived from an EMBL/GenBank/DDBJ whole genome shotgun (WGS) entry which is preliminary data.</text>
</comment>
<dbReference type="RefSeq" id="WP_064303378.1">
    <property type="nucleotide sequence ID" value="NZ_LUCV01000024.1"/>
</dbReference>
<dbReference type="NCBIfam" id="TIGR02420">
    <property type="entry name" value="dksA"/>
    <property type="match status" value="1"/>
</dbReference>
<evidence type="ECO:0000256" key="5">
    <source>
        <dbReference type="HAMAP-Rule" id="MF_00926"/>
    </source>
</evidence>
<dbReference type="Pfam" id="PF21157">
    <property type="entry name" value="DksA_N"/>
    <property type="match status" value="1"/>
</dbReference>
<organism evidence="9 10">
    <name type="scientific">Pseudomonas putida</name>
    <name type="common">Arthrobacter siderocapsulatus</name>
    <dbReference type="NCBI Taxonomy" id="303"/>
    <lineage>
        <taxon>Bacteria</taxon>
        <taxon>Pseudomonadati</taxon>
        <taxon>Pseudomonadota</taxon>
        <taxon>Gammaproteobacteria</taxon>
        <taxon>Pseudomonadales</taxon>
        <taxon>Pseudomonadaceae</taxon>
        <taxon>Pseudomonas</taxon>
    </lineage>
</organism>
<dbReference type="GO" id="GO:0005737">
    <property type="term" value="C:cytoplasm"/>
    <property type="evidence" value="ECO:0007669"/>
    <property type="project" value="UniProtKB-SubCell"/>
</dbReference>
<evidence type="ECO:0000256" key="3">
    <source>
        <dbReference type="ARBA" id="ARBA00022771"/>
    </source>
</evidence>
<accession>A0A177SMS2</accession>